<evidence type="ECO:0000259" key="2">
    <source>
        <dbReference type="Pfam" id="PF01558"/>
    </source>
</evidence>
<evidence type="ECO:0000313" key="4">
    <source>
        <dbReference type="EMBL" id="ROR32500.1"/>
    </source>
</evidence>
<reference evidence="4 5" key="1">
    <citation type="submission" date="2018-11" db="EMBL/GenBank/DDBJ databases">
        <title>Genomic Encyclopedia of Type Strains, Phase IV (KMG-IV): sequencing the most valuable type-strain genomes for metagenomic binning, comparative biology and taxonomic classification.</title>
        <authorList>
            <person name="Goeker M."/>
        </authorList>
    </citation>
    <scope>NUCLEOTIDE SEQUENCE [LARGE SCALE GENOMIC DNA]</scope>
    <source>
        <strain evidence="4 5">DSM 100275</strain>
    </source>
</reference>
<dbReference type="SUPFAM" id="SSF53323">
    <property type="entry name" value="Pyruvate-ferredoxin oxidoreductase, PFOR, domain III"/>
    <property type="match status" value="1"/>
</dbReference>
<dbReference type="NCBIfam" id="NF006179">
    <property type="entry name" value="PRK08312.1"/>
    <property type="match status" value="1"/>
</dbReference>
<feature type="domain" description="DUF6537" evidence="3">
    <location>
        <begin position="236"/>
        <end position="442"/>
    </location>
</feature>
<dbReference type="InterPro" id="IPR002869">
    <property type="entry name" value="Pyrv_flavodox_OxRed_cen"/>
</dbReference>
<dbReference type="EMBL" id="RJVI01000002">
    <property type="protein sequence ID" value="ROR32500.1"/>
    <property type="molecule type" value="Genomic_DNA"/>
</dbReference>
<dbReference type="AlphaFoldDB" id="A0A3N1Y134"/>
<comment type="caution">
    <text evidence="4">The sequence shown here is derived from an EMBL/GenBank/DDBJ whole genome shotgun (WGS) entry which is preliminary data.</text>
</comment>
<dbReference type="Proteomes" id="UP000276634">
    <property type="component" value="Unassembled WGS sequence"/>
</dbReference>
<organism evidence="4 5">
    <name type="scientific">Inmirania thermothiophila</name>
    <dbReference type="NCBI Taxonomy" id="1750597"/>
    <lineage>
        <taxon>Bacteria</taxon>
        <taxon>Pseudomonadati</taxon>
        <taxon>Pseudomonadota</taxon>
        <taxon>Gammaproteobacteria</taxon>
        <taxon>Chromatiales</taxon>
        <taxon>Ectothiorhodospiraceae</taxon>
        <taxon>Inmirania</taxon>
    </lineage>
</organism>
<keyword evidence="1" id="KW-0560">Oxidoreductase</keyword>
<feature type="domain" description="Pyruvate/ketoisovalerate oxidoreductase catalytic" evidence="2">
    <location>
        <begin position="18"/>
        <end position="201"/>
    </location>
</feature>
<sequence length="484" mass="51142">MNGSPELRPLCVVIGALGGQGGGVLADWLVEAARLAGYPAQATSIPGVAQRTGATTYYFELLPASEPEGEPVFSLYPSEGEVDVVLALEPTEAGRALERGWIGPDTVVITTSERVYSTAEKVIAGDGTVRPRPILEALQAAAGRLIHVDTRGAGRQLNAMMLGALVGAEVLPLDPEQARAAIRARGIAVESNLAGLERGLEAARAPAPPPADPEPVLDPPPPGLDGALAAFPEPLRPLLGHALARLVDYQDRAWAARYLERLRPVVEAERAAGGEAQGWPVSRETARRLAAWMSHEDVIRVAQLKTRPGRLARIRAETGAGDGDVVIVRDYLKPGRRELSALLPPGLAGLVWRPGRPSGGLALRLPTTSPAGWALLRLLAALRPLRSWSAGFRAEQAQTARWLAAVQAALAVDPALARDVAEAAVWARGYGDVRERGLAELGRLLEDFERRLAEDPAGLREAVAASLHRARHDPDAACAAGAAA</sequence>
<evidence type="ECO:0000256" key="1">
    <source>
        <dbReference type="ARBA" id="ARBA00023002"/>
    </source>
</evidence>
<accession>A0A3N1Y134</accession>
<evidence type="ECO:0000313" key="5">
    <source>
        <dbReference type="Proteomes" id="UP000276634"/>
    </source>
</evidence>
<dbReference type="RefSeq" id="WP_123401430.1">
    <property type="nucleotide sequence ID" value="NZ_RJVI01000002.1"/>
</dbReference>
<protein>
    <submittedName>
        <fullName evidence="4">Indolepyruvate ferredoxin oxidoreductase beta subunit</fullName>
    </submittedName>
</protein>
<gene>
    <name evidence="4" type="ORF">EDC57_1702</name>
</gene>
<dbReference type="Pfam" id="PF20169">
    <property type="entry name" value="DUF6537"/>
    <property type="match status" value="1"/>
</dbReference>
<keyword evidence="4" id="KW-0670">Pyruvate</keyword>
<dbReference type="InterPro" id="IPR019752">
    <property type="entry name" value="Pyrv/ketoisovalerate_OxRed_cat"/>
</dbReference>
<dbReference type="Gene3D" id="3.40.920.10">
    <property type="entry name" value="Pyruvate-ferredoxin oxidoreductase, PFOR, domain III"/>
    <property type="match status" value="1"/>
</dbReference>
<dbReference type="Pfam" id="PF01558">
    <property type="entry name" value="POR"/>
    <property type="match status" value="1"/>
</dbReference>
<keyword evidence="5" id="KW-1185">Reference proteome</keyword>
<dbReference type="InterPro" id="IPR052198">
    <property type="entry name" value="IorB_Oxidoreductase"/>
</dbReference>
<name>A0A3N1Y134_9GAMM</name>
<evidence type="ECO:0000259" key="3">
    <source>
        <dbReference type="Pfam" id="PF20169"/>
    </source>
</evidence>
<dbReference type="InterPro" id="IPR046667">
    <property type="entry name" value="DUF6537"/>
</dbReference>
<dbReference type="PANTHER" id="PTHR43854:SF1">
    <property type="entry name" value="INDOLEPYRUVATE OXIDOREDUCTASE SUBUNIT IORB"/>
    <property type="match status" value="1"/>
</dbReference>
<proteinExistence type="predicted"/>
<dbReference type="OrthoDB" id="6135558at2"/>
<dbReference type="GO" id="GO:0016903">
    <property type="term" value="F:oxidoreductase activity, acting on the aldehyde or oxo group of donors"/>
    <property type="evidence" value="ECO:0007669"/>
    <property type="project" value="InterPro"/>
</dbReference>
<dbReference type="PANTHER" id="PTHR43854">
    <property type="entry name" value="INDOLEPYRUVATE OXIDOREDUCTASE SUBUNIT IORB"/>
    <property type="match status" value="1"/>
</dbReference>